<evidence type="ECO:0000259" key="10">
    <source>
        <dbReference type="PROSITE" id="PS51192"/>
    </source>
</evidence>
<dbReference type="Gene3D" id="1.10.3210.30">
    <property type="match status" value="1"/>
</dbReference>
<dbReference type="PROSITE" id="PS51192">
    <property type="entry name" value="HELICASE_ATP_BIND_1"/>
    <property type="match status" value="1"/>
</dbReference>
<dbReference type="EMBL" id="FQVB01000028">
    <property type="protein sequence ID" value="SHF82512.1"/>
    <property type="molecule type" value="Genomic_DNA"/>
</dbReference>
<reference evidence="13" key="1">
    <citation type="submission" date="2016-11" db="EMBL/GenBank/DDBJ databases">
        <authorList>
            <person name="Varghese N."/>
            <person name="Submissions S."/>
        </authorList>
    </citation>
    <scope>NUCLEOTIDE SEQUENCE [LARGE SCALE GENOMIC DNA]</scope>
    <source>
        <strain evidence="13">DSM 9756</strain>
    </source>
</reference>
<keyword evidence="13" id="KW-1185">Reference proteome</keyword>
<evidence type="ECO:0000259" key="11">
    <source>
        <dbReference type="PROSITE" id="PS51643"/>
    </source>
</evidence>
<keyword evidence="3" id="KW-0540">Nuclease</keyword>
<evidence type="ECO:0000256" key="9">
    <source>
        <dbReference type="ARBA" id="ARBA00023118"/>
    </source>
</evidence>
<dbReference type="GO" id="GO:0005524">
    <property type="term" value="F:ATP binding"/>
    <property type="evidence" value="ECO:0007669"/>
    <property type="project" value="UniProtKB-KW"/>
</dbReference>
<dbReference type="GO" id="GO:0003676">
    <property type="term" value="F:nucleic acid binding"/>
    <property type="evidence" value="ECO:0007669"/>
    <property type="project" value="InterPro"/>
</dbReference>
<dbReference type="Pfam" id="PF00270">
    <property type="entry name" value="DEAD"/>
    <property type="match status" value="1"/>
</dbReference>
<dbReference type="GO" id="GO:0004518">
    <property type="term" value="F:nuclease activity"/>
    <property type="evidence" value="ECO:0007669"/>
    <property type="project" value="UniProtKB-KW"/>
</dbReference>
<keyword evidence="6" id="KW-0378">Hydrolase</keyword>
<keyword evidence="9" id="KW-0051">Antiviral defense</keyword>
<dbReference type="GO" id="GO:0016787">
    <property type="term" value="F:hydrolase activity"/>
    <property type="evidence" value="ECO:0007669"/>
    <property type="project" value="UniProtKB-KW"/>
</dbReference>
<dbReference type="PROSITE" id="PS51643">
    <property type="entry name" value="HD_CAS3"/>
    <property type="match status" value="1"/>
</dbReference>
<dbReference type="NCBIfam" id="TIGR01596">
    <property type="entry name" value="cas3_HD"/>
    <property type="match status" value="1"/>
</dbReference>
<dbReference type="Gene3D" id="3.40.50.300">
    <property type="entry name" value="P-loop containing nucleotide triphosphate hydrolases"/>
    <property type="match status" value="2"/>
</dbReference>
<dbReference type="SMART" id="SM00487">
    <property type="entry name" value="DEXDc"/>
    <property type="match status" value="1"/>
</dbReference>
<keyword evidence="4" id="KW-0479">Metal-binding</keyword>
<evidence type="ECO:0000256" key="3">
    <source>
        <dbReference type="ARBA" id="ARBA00022722"/>
    </source>
</evidence>
<dbReference type="NCBIfam" id="TIGR01587">
    <property type="entry name" value="cas3_core"/>
    <property type="match status" value="1"/>
</dbReference>
<dbReference type="OrthoDB" id="9810236at2"/>
<evidence type="ECO:0000256" key="8">
    <source>
        <dbReference type="ARBA" id="ARBA00022840"/>
    </source>
</evidence>
<feature type="domain" description="HD Cas3-type" evidence="11">
    <location>
        <begin position="11"/>
        <end position="178"/>
    </location>
</feature>
<evidence type="ECO:0000313" key="13">
    <source>
        <dbReference type="Proteomes" id="UP000184076"/>
    </source>
</evidence>
<gene>
    <name evidence="12" type="ORF">SAMN02745206_02735</name>
</gene>
<comment type="similarity">
    <text evidence="2">In the central section; belongs to the CRISPR-associated helicase Cas3 family.</text>
</comment>
<proteinExistence type="inferred from homology"/>
<dbReference type="GO" id="GO:0004386">
    <property type="term" value="F:helicase activity"/>
    <property type="evidence" value="ECO:0007669"/>
    <property type="project" value="UniProtKB-KW"/>
</dbReference>
<evidence type="ECO:0000256" key="1">
    <source>
        <dbReference type="ARBA" id="ARBA00006847"/>
    </source>
</evidence>
<sequence length="734" mass="83135">MLDRALAHVASDKRTHLLRDHLIETARLAARFARIFQSNEWAEIAGLWHDLGKMQPDFQRKLQSVLQEDGKAGLTLSMKVDHSTPGAAYAVRQLNMYGRILAYIIAGHHGGLPDWSGDEMGKAALKARLSRVKDLGIWEEREVKDFLFRPLPSQMPTGKDPAFWIRMVFSCLVDADFLDTERFFDPELSWRRTRFPSLSHLIPLFSSYIREKCEQAPDTPVNRLRRWVLACCREKALDDPGFFSLTVPTGGGKTLSSMAFALEHALKHGHQRIIYVIPYTSIIEQTAQQFRQIFGDVVVEHHSNFEGPDDDESEKSLWRLACENWDAPIVVTTNVQFLESLYAAKPGRCRKLHNIAGSVVILDEAQLLPVSFLRPCLEVLKELVKNYGVSLVLCTATQPALTTHKAEGYSFDGLSNVREIIPDPEGLFREMERVDILLPEHPASPVEWADLAGELMEHPSVLCIVNRRDDCRELWSLLPQNTYHLSALMCGAHRSCRIAEIKDRLRHGIPTRVVSTQLVEAGVDIDFPVVYRALAGLDSIAQAAGRCNREGLLVRGKLVVFVPPSRPPQGILRQAADVAQMMMSQGKISLSSPETFEEYFRRLYWIQGDERLDSKGIGKLLGKDDELRFSFRTAAERFRIIDQDLLPVVVPYGEEGTRCVEELKAQQPNRRLLRKAQRFVVHIAPRTARELTREGVIREVHPGVYVLEHGSFYREDVGFDPHGSAVYDPDELII</sequence>
<keyword evidence="7" id="KW-0347">Helicase</keyword>
<dbReference type="Pfam" id="PF18019">
    <property type="entry name" value="Cas3_HD"/>
    <property type="match status" value="1"/>
</dbReference>
<keyword evidence="8" id="KW-0067">ATP-binding</keyword>
<dbReference type="AlphaFoldDB" id="A0A1M5EU16"/>
<comment type="similarity">
    <text evidence="1">In the N-terminal section; belongs to the CRISPR-associated nuclease Cas3-HD family.</text>
</comment>
<evidence type="ECO:0000256" key="5">
    <source>
        <dbReference type="ARBA" id="ARBA00022741"/>
    </source>
</evidence>
<dbReference type="Proteomes" id="UP000184076">
    <property type="component" value="Unassembled WGS sequence"/>
</dbReference>
<dbReference type="InterPro" id="IPR006474">
    <property type="entry name" value="Helicase_Cas3_CRISPR-ass_core"/>
</dbReference>
<dbReference type="SUPFAM" id="SSF109604">
    <property type="entry name" value="HD-domain/PDEase-like"/>
    <property type="match status" value="1"/>
</dbReference>
<accession>A0A1M5EU16</accession>
<dbReference type="InterPro" id="IPR054712">
    <property type="entry name" value="Cas3-like_dom"/>
</dbReference>
<evidence type="ECO:0000313" key="12">
    <source>
        <dbReference type="EMBL" id="SHF82512.1"/>
    </source>
</evidence>
<evidence type="ECO:0000256" key="2">
    <source>
        <dbReference type="ARBA" id="ARBA00009046"/>
    </source>
</evidence>
<organism evidence="12 13">
    <name type="scientific">Desulfacinum infernum DSM 9756</name>
    <dbReference type="NCBI Taxonomy" id="1121391"/>
    <lineage>
        <taxon>Bacteria</taxon>
        <taxon>Pseudomonadati</taxon>
        <taxon>Thermodesulfobacteriota</taxon>
        <taxon>Syntrophobacteria</taxon>
        <taxon>Syntrophobacterales</taxon>
        <taxon>Syntrophobacteraceae</taxon>
        <taxon>Desulfacinum</taxon>
    </lineage>
</organism>
<dbReference type="STRING" id="1121391.SAMN02745206_02735"/>
<name>A0A1M5EU16_9BACT</name>
<dbReference type="SUPFAM" id="SSF52540">
    <property type="entry name" value="P-loop containing nucleoside triphosphate hydrolases"/>
    <property type="match status" value="1"/>
</dbReference>
<dbReference type="GO" id="GO:0046872">
    <property type="term" value="F:metal ion binding"/>
    <property type="evidence" value="ECO:0007669"/>
    <property type="project" value="UniProtKB-KW"/>
</dbReference>
<dbReference type="CDD" id="cd09641">
    <property type="entry name" value="Cas3''_I"/>
    <property type="match status" value="1"/>
</dbReference>
<keyword evidence="5" id="KW-0547">Nucleotide-binding</keyword>
<dbReference type="InterPro" id="IPR011545">
    <property type="entry name" value="DEAD/DEAH_box_helicase_dom"/>
</dbReference>
<dbReference type="InterPro" id="IPR014001">
    <property type="entry name" value="Helicase_ATP-bd"/>
</dbReference>
<evidence type="ECO:0000256" key="4">
    <source>
        <dbReference type="ARBA" id="ARBA00022723"/>
    </source>
</evidence>
<evidence type="ECO:0000256" key="7">
    <source>
        <dbReference type="ARBA" id="ARBA00022806"/>
    </source>
</evidence>
<evidence type="ECO:0000256" key="6">
    <source>
        <dbReference type="ARBA" id="ARBA00022801"/>
    </source>
</evidence>
<dbReference type="InterPro" id="IPR006483">
    <property type="entry name" value="CRISPR-assoc_Cas3_HD"/>
</dbReference>
<protein>
    <submittedName>
        <fullName evidence="12">CRISPR-associated helicase, Cas3 family</fullName>
    </submittedName>
</protein>
<dbReference type="CDD" id="cd17930">
    <property type="entry name" value="DEXHc_cas3"/>
    <property type="match status" value="1"/>
</dbReference>
<dbReference type="GO" id="GO:0051607">
    <property type="term" value="P:defense response to virus"/>
    <property type="evidence" value="ECO:0007669"/>
    <property type="project" value="UniProtKB-KW"/>
</dbReference>
<feature type="domain" description="Helicase ATP-binding" evidence="10">
    <location>
        <begin position="234"/>
        <end position="416"/>
    </location>
</feature>
<dbReference type="InterPro" id="IPR038257">
    <property type="entry name" value="CRISPR-assoc_Cas3_HD_sf"/>
</dbReference>
<dbReference type="InterPro" id="IPR027417">
    <property type="entry name" value="P-loop_NTPase"/>
</dbReference>
<dbReference type="Pfam" id="PF22590">
    <property type="entry name" value="Cas3-like_C_2"/>
    <property type="match status" value="1"/>
</dbReference>